<dbReference type="SUPFAM" id="SSF53098">
    <property type="entry name" value="Ribonuclease H-like"/>
    <property type="match status" value="1"/>
</dbReference>
<dbReference type="GO" id="GO:0015074">
    <property type="term" value="P:DNA integration"/>
    <property type="evidence" value="ECO:0007669"/>
    <property type="project" value="InterPro"/>
</dbReference>
<dbReference type="InterPro" id="IPR039537">
    <property type="entry name" value="Retrotran_Ty1/copia-like"/>
</dbReference>
<evidence type="ECO:0000259" key="4">
    <source>
        <dbReference type="PROSITE" id="PS50994"/>
    </source>
</evidence>
<reference evidence="5" key="1">
    <citation type="journal article" date="2019" name="Sci. Rep.">
        <title>Draft genome of Tanacetum cinerariifolium, the natural source of mosquito coil.</title>
        <authorList>
            <person name="Yamashiro T."/>
            <person name="Shiraishi A."/>
            <person name="Satake H."/>
            <person name="Nakayama K."/>
        </authorList>
    </citation>
    <scope>NUCLEOTIDE SEQUENCE</scope>
</reference>
<dbReference type="GO" id="GO:0003676">
    <property type="term" value="F:nucleic acid binding"/>
    <property type="evidence" value="ECO:0007669"/>
    <property type="project" value="InterPro"/>
</dbReference>
<accession>A0A6L2JD85</accession>
<feature type="compositionally biased region" description="Low complexity" evidence="3">
    <location>
        <begin position="341"/>
        <end position="353"/>
    </location>
</feature>
<dbReference type="PANTHER" id="PTHR42648:SF18">
    <property type="entry name" value="RETROTRANSPOSON, UNCLASSIFIED-LIKE PROTEIN"/>
    <property type="match status" value="1"/>
</dbReference>
<dbReference type="InterPro" id="IPR013103">
    <property type="entry name" value="RVT_2"/>
</dbReference>
<feature type="domain" description="Integrase catalytic" evidence="4">
    <location>
        <begin position="147"/>
        <end position="242"/>
    </location>
</feature>
<evidence type="ECO:0000256" key="1">
    <source>
        <dbReference type="ARBA" id="ARBA00022723"/>
    </source>
</evidence>
<dbReference type="PROSITE" id="PS50994">
    <property type="entry name" value="INTEGRASE"/>
    <property type="match status" value="1"/>
</dbReference>
<dbReference type="Gene3D" id="3.30.420.10">
    <property type="entry name" value="Ribonuclease H-like superfamily/Ribonuclease H"/>
    <property type="match status" value="1"/>
</dbReference>
<feature type="region of interest" description="Disordered" evidence="3">
    <location>
        <begin position="331"/>
        <end position="356"/>
    </location>
</feature>
<dbReference type="InterPro" id="IPR012337">
    <property type="entry name" value="RNaseH-like_sf"/>
</dbReference>
<feature type="compositionally biased region" description="Polar residues" evidence="3">
    <location>
        <begin position="331"/>
        <end position="340"/>
    </location>
</feature>
<comment type="caution">
    <text evidence="5">The sequence shown here is derived from an EMBL/GenBank/DDBJ whole genome shotgun (WGS) entry which is preliminary data.</text>
</comment>
<dbReference type="GO" id="GO:0046872">
    <property type="term" value="F:metal ion binding"/>
    <property type="evidence" value="ECO:0007669"/>
    <property type="project" value="UniProtKB-KW"/>
</dbReference>
<evidence type="ECO:0000256" key="2">
    <source>
        <dbReference type="ARBA" id="ARBA00022801"/>
    </source>
</evidence>
<dbReference type="Pfam" id="PF07727">
    <property type="entry name" value="RVT_2"/>
    <property type="match status" value="1"/>
</dbReference>
<dbReference type="EMBL" id="BKCJ010000623">
    <property type="protein sequence ID" value="GEU34836.1"/>
    <property type="molecule type" value="Genomic_DNA"/>
</dbReference>
<organism evidence="5">
    <name type="scientific">Tanacetum cinerariifolium</name>
    <name type="common">Dalmatian daisy</name>
    <name type="synonym">Chrysanthemum cinerariifolium</name>
    <dbReference type="NCBI Taxonomy" id="118510"/>
    <lineage>
        <taxon>Eukaryota</taxon>
        <taxon>Viridiplantae</taxon>
        <taxon>Streptophyta</taxon>
        <taxon>Embryophyta</taxon>
        <taxon>Tracheophyta</taxon>
        <taxon>Spermatophyta</taxon>
        <taxon>Magnoliopsida</taxon>
        <taxon>eudicotyledons</taxon>
        <taxon>Gunneridae</taxon>
        <taxon>Pentapetalae</taxon>
        <taxon>asterids</taxon>
        <taxon>campanulids</taxon>
        <taxon>Asterales</taxon>
        <taxon>Asteraceae</taxon>
        <taxon>Asteroideae</taxon>
        <taxon>Anthemideae</taxon>
        <taxon>Anthemidinae</taxon>
        <taxon>Tanacetum</taxon>
    </lineage>
</organism>
<gene>
    <name evidence="5" type="ORF">Tci_006814</name>
</gene>
<dbReference type="InterPro" id="IPR036397">
    <property type="entry name" value="RNaseH_sf"/>
</dbReference>
<proteinExistence type="predicted"/>
<evidence type="ECO:0000313" key="5">
    <source>
        <dbReference type="EMBL" id="GEU34836.1"/>
    </source>
</evidence>
<name>A0A6L2JD85_TANCI</name>
<dbReference type="PANTHER" id="PTHR42648">
    <property type="entry name" value="TRANSPOSASE, PUTATIVE-RELATED"/>
    <property type="match status" value="1"/>
</dbReference>
<keyword evidence="2" id="KW-0378">Hydrolase</keyword>
<keyword evidence="1" id="KW-0479">Metal-binding</keyword>
<sequence length="649" mass="74101">MNIIRKFLGTLRFGNNQVVKIMGYGDYQQGNVIISSVDLYSGSRDTNSYTISLDDMLKPSLVYLLSKASKTKSWLWHRHLSHLNFGTLNKLAKDGLARCIPKHKFQKGHLCLACALGKSKSKDEAPDAIIKCIKNIQVCLNATVCNVRIDNGSEFVHQTLCDFYENVGISHQTFVAHTPQQNGVVKRRNQTLIEAARIMLTFSKAPLFLWAKAINTVCYTQNRSLIRLRYNKTPYELMYDKKPDLSFFHVFGSICYPTNDSEDLGKLNAKVDIGLVPNLIPQQSCNPPKRNDWDTLFQPLFDEHFNPLTIIVSTILVVAAPRAVEIVDSPVPTSIDQDAPSSNLTSQGSSSNLRPSHTSFKLIGRWTKDHPIENVIGDPCRSVSTRKQLKIDVMVLKNKARLVAHVFKQEEGIDFEESFAPVPRIEAIRIFVSNAANKNMTIFQRDVKTAFLNGELKEEVFVSQPKGFVDQKYSSHVYKLKKALYDLKQAPRAIMNPQETQQVVARDDKWVPSAKRVKISSTNIRLETTYTIKKVQDTDSYEFLLANKKYTLNAEVFRTIYSIYQRVEGADFINVLDDDTTLTFLIDLGYNGLLNRHTNMFVDHMHQPWRTLAAIINKENVDYPELIWEDLAYQIDYMNEKRSRRVNMP</sequence>
<dbReference type="InterPro" id="IPR025724">
    <property type="entry name" value="GAG-pre-integrase_dom"/>
</dbReference>
<protein>
    <recommendedName>
        <fullName evidence="4">Integrase catalytic domain-containing protein</fullName>
    </recommendedName>
</protein>
<dbReference type="Pfam" id="PF13976">
    <property type="entry name" value="gag_pre-integrs"/>
    <property type="match status" value="1"/>
</dbReference>
<evidence type="ECO:0000256" key="3">
    <source>
        <dbReference type="SAM" id="MobiDB-lite"/>
    </source>
</evidence>
<dbReference type="InterPro" id="IPR001584">
    <property type="entry name" value="Integrase_cat-core"/>
</dbReference>
<dbReference type="GO" id="GO:0016787">
    <property type="term" value="F:hydrolase activity"/>
    <property type="evidence" value="ECO:0007669"/>
    <property type="project" value="UniProtKB-KW"/>
</dbReference>
<dbReference type="AlphaFoldDB" id="A0A6L2JD85"/>